<sequence length="129" mass="14393">MVIFLDLLNKAIPHLPQPQTISLFNMALLPHLNTSGYCLRLNLGGQPTIWQVTSDGASEATRDQRSRAAFRSAPELYYPSSSFVGRHADEHRDFDRKSCNQAGGDYDEDRSVKLKGVQIDFGGNTRVLL</sequence>
<reference evidence="1" key="1">
    <citation type="submission" date="2015-04" db="UniProtKB">
        <authorList>
            <consortium name="EnsemblPlants"/>
        </authorList>
    </citation>
    <scope>IDENTIFICATION</scope>
</reference>
<protein>
    <submittedName>
        <fullName evidence="1">Uncharacterized protein</fullName>
    </submittedName>
</protein>
<dbReference type="HOGENOM" id="CLU_1952329_0_0_1"/>
<dbReference type="Proteomes" id="UP000026962">
    <property type="component" value="Chromosome 7"/>
</dbReference>
<proteinExistence type="predicted"/>
<organism evidence="1">
    <name type="scientific">Oryza punctata</name>
    <name type="common">Red rice</name>
    <dbReference type="NCBI Taxonomy" id="4537"/>
    <lineage>
        <taxon>Eukaryota</taxon>
        <taxon>Viridiplantae</taxon>
        <taxon>Streptophyta</taxon>
        <taxon>Embryophyta</taxon>
        <taxon>Tracheophyta</taxon>
        <taxon>Spermatophyta</taxon>
        <taxon>Magnoliopsida</taxon>
        <taxon>Liliopsida</taxon>
        <taxon>Poales</taxon>
        <taxon>Poaceae</taxon>
        <taxon>BOP clade</taxon>
        <taxon>Oryzoideae</taxon>
        <taxon>Oryzeae</taxon>
        <taxon>Oryzinae</taxon>
        <taxon>Oryza</taxon>
    </lineage>
</organism>
<dbReference type="AlphaFoldDB" id="A0A0E0LIK1"/>
<accession>A0A0E0LIK1</accession>
<reference evidence="1" key="2">
    <citation type="submission" date="2018-05" db="EMBL/GenBank/DDBJ databases">
        <title>OpunRS2 (Oryza punctata Reference Sequence Version 2).</title>
        <authorList>
            <person name="Zhang J."/>
            <person name="Kudrna D."/>
            <person name="Lee S."/>
            <person name="Talag J."/>
            <person name="Welchert J."/>
            <person name="Wing R.A."/>
        </authorList>
    </citation>
    <scope>NUCLEOTIDE SEQUENCE [LARGE SCALE GENOMIC DNA]</scope>
</reference>
<dbReference type="Gramene" id="OPUNC07G07150.1">
    <property type="protein sequence ID" value="OPUNC07G07150.1"/>
    <property type="gene ID" value="OPUNC07G07150"/>
</dbReference>
<evidence type="ECO:0000313" key="2">
    <source>
        <dbReference type="Proteomes" id="UP000026962"/>
    </source>
</evidence>
<evidence type="ECO:0000313" key="1">
    <source>
        <dbReference type="EnsemblPlants" id="OPUNC07G07150.1"/>
    </source>
</evidence>
<name>A0A0E0LIK1_ORYPU</name>
<keyword evidence="2" id="KW-1185">Reference proteome</keyword>
<dbReference type="EnsemblPlants" id="OPUNC07G07150.1">
    <property type="protein sequence ID" value="OPUNC07G07150.1"/>
    <property type="gene ID" value="OPUNC07G07150"/>
</dbReference>